<name>A0A3F3PTD7_9EURO</name>
<evidence type="ECO:0000313" key="2">
    <source>
        <dbReference type="Proteomes" id="UP000253729"/>
    </source>
</evidence>
<dbReference type="Proteomes" id="UP000253729">
    <property type="component" value="Unassembled WGS sequence"/>
</dbReference>
<sequence>MGATATVRPGKAEGIPGGRFQRQRAWFWPPPCPTLASASCIAGIACLGFVAPGRGSSRRPINDTFSLALSFFACDEPHAVRTES</sequence>
<organism evidence="1 2">
    <name type="scientific">Aspergillus welwitschiae</name>
    <dbReference type="NCBI Taxonomy" id="1341132"/>
    <lineage>
        <taxon>Eukaryota</taxon>
        <taxon>Fungi</taxon>
        <taxon>Dikarya</taxon>
        <taxon>Ascomycota</taxon>
        <taxon>Pezizomycotina</taxon>
        <taxon>Eurotiomycetes</taxon>
        <taxon>Eurotiomycetidae</taxon>
        <taxon>Eurotiales</taxon>
        <taxon>Aspergillaceae</taxon>
        <taxon>Aspergillus</taxon>
        <taxon>Aspergillus subgen. Circumdati</taxon>
    </lineage>
</organism>
<dbReference type="AlphaFoldDB" id="A0A3F3PTD7"/>
<protein>
    <submittedName>
        <fullName evidence="1">Uncharacterized protein</fullName>
    </submittedName>
</protein>
<reference evidence="1 2" key="1">
    <citation type="submission" date="2018-07" db="EMBL/GenBank/DDBJ databases">
        <title>The genomes of Aspergillus section Nigri reveals drivers in fungal speciation.</title>
        <authorList>
            <consortium name="DOE Joint Genome Institute"/>
            <person name="Vesth T.C."/>
            <person name="Nybo J."/>
            <person name="Theobald S."/>
            <person name="Brandl J."/>
            <person name="Frisvad J.C."/>
            <person name="Nielsen K.F."/>
            <person name="Lyhne E.K."/>
            <person name="Kogle M.E."/>
            <person name="Kuo A."/>
            <person name="Riley R."/>
            <person name="Clum A."/>
            <person name="Nolan M."/>
            <person name="Lipzen A."/>
            <person name="Salamov A."/>
            <person name="Henrissat B."/>
            <person name="Wiebenga A."/>
            <person name="De vries R.P."/>
            <person name="Grigoriev I.V."/>
            <person name="Mortensen U.H."/>
            <person name="Andersen M.R."/>
            <person name="Baker S.E."/>
        </authorList>
    </citation>
    <scope>NUCLEOTIDE SEQUENCE [LARGE SCALE GENOMIC DNA]</scope>
    <source>
        <strain evidence="1 2">CBS 139.54b</strain>
    </source>
</reference>
<dbReference type="RefSeq" id="XP_026623252.1">
    <property type="nucleotide sequence ID" value="XM_026776511.1"/>
</dbReference>
<accession>A0A3F3PTD7</accession>
<evidence type="ECO:0000313" key="1">
    <source>
        <dbReference type="EMBL" id="RDH30230.1"/>
    </source>
</evidence>
<keyword evidence="2" id="KW-1185">Reference proteome</keyword>
<proteinExistence type="predicted"/>
<dbReference type="EMBL" id="KZ852062">
    <property type="protein sequence ID" value="RDH30230.1"/>
    <property type="molecule type" value="Genomic_DNA"/>
</dbReference>
<dbReference type="GeneID" id="38144867"/>
<gene>
    <name evidence="1" type="ORF">BDQ94DRAFT_77747</name>
</gene>